<dbReference type="OrthoDB" id="6430009at2759"/>
<feature type="chain" id="PRO_5035182456" evidence="5">
    <location>
        <begin position="19"/>
        <end position="275"/>
    </location>
</feature>
<dbReference type="InterPro" id="IPR008730">
    <property type="entry name" value="PBAN"/>
</dbReference>
<feature type="region of interest" description="Disordered" evidence="4">
    <location>
        <begin position="118"/>
        <end position="141"/>
    </location>
</feature>
<dbReference type="AlphaFoldDB" id="A0A8J2P3F2"/>
<dbReference type="GO" id="GO:0042811">
    <property type="term" value="P:pheromone biosynthetic process"/>
    <property type="evidence" value="ECO:0007669"/>
    <property type="project" value="InterPro"/>
</dbReference>
<proteinExistence type="inferred from homology"/>
<keyword evidence="5" id="KW-0732">Signal</keyword>
<dbReference type="InterPro" id="IPR001484">
    <property type="entry name" value="Pyrokinin_CS"/>
</dbReference>
<feature type="compositionally biased region" description="Basic and acidic residues" evidence="4">
    <location>
        <begin position="258"/>
        <end position="275"/>
    </location>
</feature>
<gene>
    <name evidence="6" type="ORF">AFUS01_LOCUS13123</name>
</gene>
<evidence type="ECO:0000256" key="1">
    <source>
        <dbReference type="ARBA" id="ARBA00007714"/>
    </source>
</evidence>
<dbReference type="EMBL" id="CAJVCH010105586">
    <property type="protein sequence ID" value="CAG7724081.1"/>
    <property type="molecule type" value="Genomic_DNA"/>
</dbReference>
<keyword evidence="7" id="KW-1185">Reference proteome</keyword>
<evidence type="ECO:0000256" key="5">
    <source>
        <dbReference type="SAM" id="SignalP"/>
    </source>
</evidence>
<keyword evidence="2" id="KW-0027">Amidation</keyword>
<protein>
    <submittedName>
        <fullName evidence="6">Uncharacterized protein</fullName>
    </submittedName>
</protein>
<dbReference type="Pfam" id="PF05874">
    <property type="entry name" value="PBAN"/>
    <property type="match status" value="1"/>
</dbReference>
<dbReference type="GO" id="GO:0005184">
    <property type="term" value="F:neuropeptide hormone activity"/>
    <property type="evidence" value="ECO:0007669"/>
    <property type="project" value="InterPro"/>
</dbReference>
<keyword evidence="3" id="KW-0527">Neuropeptide</keyword>
<name>A0A8J2P3F2_9HEXA</name>
<dbReference type="GO" id="GO:0007218">
    <property type="term" value="P:neuropeptide signaling pathway"/>
    <property type="evidence" value="ECO:0007669"/>
    <property type="project" value="UniProtKB-KW"/>
</dbReference>
<evidence type="ECO:0000256" key="2">
    <source>
        <dbReference type="ARBA" id="ARBA00022815"/>
    </source>
</evidence>
<feature type="region of interest" description="Disordered" evidence="4">
    <location>
        <begin position="192"/>
        <end position="275"/>
    </location>
</feature>
<comment type="caution">
    <text evidence="6">The sequence shown here is derived from an EMBL/GenBank/DDBJ whole genome shotgun (WGS) entry which is preliminary data.</text>
</comment>
<reference evidence="6" key="1">
    <citation type="submission" date="2021-06" db="EMBL/GenBank/DDBJ databases">
        <authorList>
            <person name="Hodson N. C."/>
            <person name="Mongue J. A."/>
            <person name="Jaron S. K."/>
        </authorList>
    </citation>
    <scope>NUCLEOTIDE SEQUENCE</scope>
</reference>
<evidence type="ECO:0000256" key="4">
    <source>
        <dbReference type="SAM" id="MobiDB-lite"/>
    </source>
</evidence>
<evidence type="ECO:0000313" key="6">
    <source>
        <dbReference type="EMBL" id="CAG7724081.1"/>
    </source>
</evidence>
<accession>A0A8J2P3F2</accession>
<dbReference type="Proteomes" id="UP000708208">
    <property type="component" value="Unassembled WGS sequence"/>
</dbReference>
<evidence type="ECO:0000256" key="3">
    <source>
        <dbReference type="ARBA" id="ARBA00023320"/>
    </source>
</evidence>
<feature type="compositionally biased region" description="Low complexity" evidence="4">
    <location>
        <begin position="239"/>
        <end position="253"/>
    </location>
</feature>
<dbReference type="PROSITE" id="PS00539">
    <property type="entry name" value="PYROKININ"/>
    <property type="match status" value="2"/>
</dbReference>
<comment type="similarity">
    <text evidence="1">Belongs to the pyrokinin family.</text>
</comment>
<evidence type="ECO:0000313" key="7">
    <source>
        <dbReference type="Proteomes" id="UP000708208"/>
    </source>
</evidence>
<organism evidence="6 7">
    <name type="scientific">Allacma fusca</name>
    <dbReference type="NCBI Taxonomy" id="39272"/>
    <lineage>
        <taxon>Eukaryota</taxon>
        <taxon>Metazoa</taxon>
        <taxon>Ecdysozoa</taxon>
        <taxon>Arthropoda</taxon>
        <taxon>Hexapoda</taxon>
        <taxon>Collembola</taxon>
        <taxon>Symphypleona</taxon>
        <taxon>Sminthuridae</taxon>
        <taxon>Allacma</taxon>
    </lineage>
</organism>
<feature type="signal peptide" evidence="5">
    <location>
        <begin position="1"/>
        <end position="18"/>
    </location>
</feature>
<sequence length="275" mass="30845">MNLLLGFVTLFSLTVVHGQQSDKSTSIIPFPRIGRADRFYMSDKRSGNVSPGLIPFPRIGRDGSGIHESKRQLIPFPRVGKRPYWHYAVDPYFFEYDDSPAGAVDLSNPSNSPLVDGYGSGLEDAEEKRNGAGGGGMWFGPRLGKRRKRSVELESSSEHTREDLDTKTLVKILRNFNWAIVPVKSRRTFTPRLGRSSEEVGTHHRTQPFSPRLGRSREVSSIELDLDDNNQPRHTRGDSPTTSPPDETTVSSPYLPRLGRDHFSPRLGRSGEDRD</sequence>